<feature type="region of interest" description="Disordered" evidence="1">
    <location>
        <begin position="74"/>
        <end position="101"/>
    </location>
</feature>
<evidence type="ECO:0000256" key="1">
    <source>
        <dbReference type="SAM" id="MobiDB-lite"/>
    </source>
</evidence>
<feature type="compositionally biased region" description="Low complexity" evidence="1">
    <location>
        <begin position="1"/>
        <end position="16"/>
    </location>
</feature>
<name>A0A0A9Y5C4_LYGHE</name>
<reference evidence="2" key="1">
    <citation type="journal article" date="2014" name="PLoS ONE">
        <title>Transcriptome-Based Identification of ABC Transporters in the Western Tarnished Plant Bug Lygus hesperus.</title>
        <authorList>
            <person name="Hull J.J."/>
            <person name="Chaney K."/>
            <person name="Geib S.M."/>
            <person name="Fabrick J.A."/>
            <person name="Brent C.S."/>
            <person name="Walsh D."/>
            <person name="Lavine L.C."/>
        </authorList>
    </citation>
    <scope>NUCLEOTIDE SEQUENCE</scope>
</reference>
<feature type="region of interest" description="Disordered" evidence="1">
    <location>
        <begin position="1"/>
        <end position="25"/>
    </location>
</feature>
<reference evidence="2" key="2">
    <citation type="submission" date="2014-07" db="EMBL/GenBank/DDBJ databases">
        <authorList>
            <person name="Hull J."/>
        </authorList>
    </citation>
    <scope>NUCLEOTIDE SEQUENCE</scope>
</reference>
<dbReference type="EMBL" id="GBHO01016768">
    <property type="protein sequence ID" value="JAG26836.1"/>
    <property type="molecule type" value="Transcribed_RNA"/>
</dbReference>
<accession>A0A0A9Y5C4</accession>
<feature type="compositionally biased region" description="Basic and acidic residues" evidence="1">
    <location>
        <begin position="77"/>
        <end position="92"/>
    </location>
</feature>
<evidence type="ECO:0000313" key="2">
    <source>
        <dbReference type="EMBL" id="JAG26836.1"/>
    </source>
</evidence>
<protein>
    <submittedName>
        <fullName evidence="2">Uncharacterized protein</fullName>
    </submittedName>
</protein>
<dbReference type="AlphaFoldDB" id="A0A0A9Y5C4"/>
<proteinExistence type="predicted"/>
<sequence>MNGFKSTNNSSSSTQSFAQPVQRVRRRDYGNDVFAAYKVFTPPTPMTNSSSKHTSVLRNTLHKKVRGKLVNSVDYCQSREHDSDEVEVKENNELNEEEEEQ</sequence>
<gene>
    <name evidence="2" type="ORF">CM83_38245</name>
</gene>
<organism evidence="2">
    <name type="scientific">Lygus hesperus</name>
    <name type="common">Western plant bug</name>
    <dbReference type="NCBI Taxonomy" id="30085"/>
    <lineage>
        <taxon>Eukaryota</taxon>
        <taxon>Metazoa</taxon>
        <taxon>Ecdysozoa</taxon>
        <taxon>Arthropoda</taxon>
        <taxon>Hexapoda</taxon>
        <taxon>Insecta</taxon>
        <taxon>Pterygota</taxon>
        <taxon>Neoptera</taxon>
        <taxon>Paraneoptera</taxon>
        <taxon>Hemiptera</taxon>
        <taxon>Heteroptera</taxon>
        <taxon>Panheteroptera</taxon>
        <taxon>Cimicomorpha</taxon>
        <taxon>Miridae</taxon>
        <taxon>Mirini</taxon>
        <taxon>Lygus</taxon>
    </lineage>
</organism>